<accession>A0A410DSL0</accession>
<dbReference type="KEGG" id="cmah:C1I91_10550"/>
<protein>
    <submittedName>
        <fullName evidence="2">Stage III sporulation protein AB</fullName>
    </submittedName>
</protein>
<reference evidence="2 3" key="1">
    <citation type="submission" date="2018-01" db="EMBL/GenBank/DDBJ databases">
        <title>Genome Sequencing and Assembly of Anaerobacter polyendosporus strain CT4.</title>
        <authorList>
            <person name="Tachaapaikoon C."/>
            <person name="Sutheeworapong S."/>
            <person name="Jenjaroenpun P."/>
            <person name="Wongsurawat T."/>
            <person name="Nookeaw I."/>
            <person name="Cheawchanlertfa P."/>
            <person name="Kosugi A."/>
            <person name="Cheevadhanarak S."/>
            <person name="Ratanakhanokchai K."/>
        </authorList>
    </citation>
    <scope>NUCLEOTIDE SEQUENCE [LARGE SCALE GENOMIC DNA]</scope>
    <source>
        <strain evidence="2 3">CT4</strain>
    </source>
</reference>
<dbReference type="OrthoDB" id="1957909at2"/>
<organism evidence="2 3">
    <name type="scientific">Clostridium manihotivorum</name>
    <dbReference type="NCBI Taxonomy" id="2320868"/>
    <lineage>
        <taxon>Bacteria</taxon>
        <taxon>Bacillati</taxon>
        <taxon>Bacillota</taxon>
        <taxon>Clostridia</taxon>
        <taxon>Eubacteriales</taxon>
        <taxon>Clostridiaceae</taxon>
        <taxon>Clostridium</taxon>
    </lineage>
</organism>
<dbReference type="AlphaFoldDB" id="A0A410DSL0"/>
<dbReference type="Proteomes" id="UP000286268">
    <property type="component" value="Chromosome"/>
</dbReference>
<dbReference type="Pfam" id="PF09548">
    <property type="entry name" value="Spore_III_AB"/>
    <property type="match status" value="1"/>
</dbReference>
<dbReference type="InterPro" id="IPR014198">
    <property type="entry name" value="Spore_III_AB"/>
</dbReference>
<evidence type="ECO:0000313" key="2">
    <source>
        <dbReference type="EMBL" id="QAA32059.1"/>
    </source>
</evidence>
<name>A0A410DSL0_9CLOT</name>
<proteinExistence type="predicted"/>
<keyword evidence="1" id="KW-0812">Transmembrane</keyword>
<keyword evidence="1" id="KW-1133">Transmembrane helix</keyword>
<evidence type="ECO:0000256" key="1">
    <source>
        <dbReference type="SAM" id="Phobius"/>
    </source>
</evidence>
<sequence length="173" mass="19624">MLFKYFLLLIIMGLSSATGFLYGDRYKKRVFCLKELMNGYINLENEMTYTFTPLPEAFVSTGSKLKEPVGELFQAIGSKLKNNEAENVYLSTRKSLEECKEKVNINEDDASILLDLAKSLGTTGIEGQKKIFSITVDRMKNNTEKAEKECDKYSKMYKSLGVCVGFMLVIFLI</sequence>
<dbReference type="EMBL" id="CP025746">
    <property type="protein sequence ID" value="QAA32059.1"/>
    <property type="molecule type" value="Genomic_DNA"/>
</dbReference>
<feature type="transmembrane region" description="Helical" evidence="1">
    <location>
        <begin position="6"/>
        <end position="23"/>
    </location>
</feature>
<dbReference type="NCBIfam" id="TIGR02833">
    <property type="entry name" value="spore_III_AB"/>
    <property type="match status" value="1"/>
</dbReference>
<dbReference type="PIRSF" id="PIRSF021435">
    <property type="entry name" value="SpoIIIAB"/>
    <property type="match status" value="1"/>
</dbReference>
<keyword evidence="3" id="KW-1185">Reference proteome</keyword>
<evidence type="ECO:0000313" key="3">
    <source>
        <dbReference type="Proteomes" id="UP000286268"/>
    </source>
</evidence>
<keyword evidence="1" id="KW-0472">Membrane</keyword>
<gene>
    <name evidence="2" type="primary">spoIIIAB</name>
    <name evidence="2" type="ORF">C1I91_10550</name>
</gene>